<evidence type="ECO:0000256" key="2">
    <source>
        <dbReference type="SAM" id="SignalP"/>
    </source>
</evidence>
<keyword evidence="2" id="KW-0732">Signal</keyword>
<feature type="signal peptide" evidence="2">
    <location>
        <begin position="1"/>
        <end position="23"/>
    </location>
</feature>
<dbReference type="PROSITE" id="PS51257">
    <property type="entry name" value="PROKAR_LIPOPROTEIN"/>
    <property type="match status" value="1"/>
</dbReference>
<dbReference type="STRING" id="45067.Llan_1096"/>
<protein>
    <recommendedName>
        <fullName evidence="5">Lipoprotein</fullName>
    </recommendedName>
</protein>
<dbReference type="PATRIC" id="fig|45067.4.peg.1145"/>
<comment type="caution">
    <text evidence="3">The sequence shown here is derived from an EMBL/GenBank/DDBJ whole genome shotgun (WGS) entry which is preliminary data.</text>
</comment>
<dbReference type="OrthoDB" id="5654391at2"/>
<sequence length="116" mass="11972">MKKNSLRARLTYTLLLSSPLLLSACQGVEQLFTDSPTNRYNGQESRGNTQHSTIVYQSGSQANARSTSTPTSSTTSAVTSSPTSSATTSTAQGATTQATKKAAGSGVPLEAPMVGQ</sequence>
<evidence type="ECO:0008006" key="5">
    <source>
        <dbReference type="Google" id="ProtNLM"/>
    </source>
</evidence>
<dbReference type="EMBL" id="LNYI01000022">
    <property type="protein sequence ID" value="KTD22745.1"/>
    <property type="molecule type" value="Genomic_DNA"/>
</dbReference>
<evidence type="ECO:0000313" key="3">
    <source>
        <dbReference type="EMBL" id="KTD22745.1"/>
    </source>
</evidence>
<feature type="compositionally biased region" description="Low complexity" evidence="1">
    <location>
        <begin position="66"/>
        <end position="105"/>
    </location>
</feature>
<dbReference type="RefSeq" id="WP_028372811.1">
    <property type="nucleotide sequence ID" value="NZ_CAAAJD010000017.1"/>
</dbReference>
<gene>
    <name evidence="3" type="ORF">Llan_1096</name>
</gene>
<accession>A0A0W0VSF8</accession>
<organism evidence="3 4">
    <name type="scientific">Legionella lansingensis</name>
    <dbReference type="NCBI Taxonomy" id="45067"/>
    <lineage>
        <taxon>Bacteria</taxon>
        <taxon>Pseudomonadati</taxon>
        <taxon>Pseudomonadota</taxon>
        <taxon>Gammaproteobacteria</taxon>
        <taxon>Legionellales</taxon>
        <taxon>Legionellaceae</taxon>
        <taxon>Legionella</taxon>
    </lineage>
</organism>
<feature type="region of interest" description="Disordered" evidence="1">
    <location>
        <begin position="33"/>
        <end position="116"/>
    </location>
</feature>
<proteinExistence type="predicted"/>
<dbReference type="AlphaFoldDB" id="A0A0W0VSF8"/>
<keyword evidence="4" id="KW-1185">Reference proteome</keyword>
<reference evidence="3 4" key="1">
    <citation type="submission" date="2015-11" db="EMBL/GenBank/DDBJ databases">
        <title>Genomic analysis of 38 Legionella species identifies large and diverse effector repertoires.</title>
        <authorList>
            <person name="Burstein D."/>
            <person name="Amaro F."/>
            <person name="Zusman T."/>
            <person name="Lifshitz Z."/>
            <person name="Cohen O."/>
            <person name="Gilbert J.A."/>
            <person name="Pupko T."/>
            <person name="Shuman H.A."/>
            <person name="Segal G."/>
        </authorList>
    </citation>
    <scope>NUCLEOTIDE SEQUENCE [LARGE SCALE GENOMIC DNA]</scope>
    <source>
        <strain evidence="3 4">ATCC 49751</strain>
    </source>
</reference>
<name>A0A0W0VSF8_9GAMM</name>
<feature type="compositionally biased region" description="Polar residues" evidence="1">
    <location>
        <begin position="33"/>
        <end position="65"/>
    </location>
</feature>
<evidence type="ECO:0000313" key="4">
    <source>
        <dbReference type="Proteomes" id="UP000054869"/>
    </source>
</evidence>
<feature type="chain" id="PRO_5006915051" description="Lipoprotein" evidence="2">
    <location>
        <begin position="24"/>
        <end position="116"/>
    </location>
</feature>
<dbReference type="Proteomes" id="UP000054869">
    <property type="component" value="Unassembled WGS sequence"/>
</dbReference>
<evidence type="ECO:0000256" key="1">
    <source>
        <dbReference type="SAM" id="MobiDB-lite"/>
    </source>
</evidence>